<name>A0ABV7V8C2_9SPHN</name>
<accession>A0ABV7V8C2</accession>
<proteinExistence type="predicted"/>
<comment type="caution">
    <text evidence="3">The sequence shown here is derived from an EMBL/GenBank/DDBJ whole genome shotgun (WGS) entry which is preliminary data.</text>
</comment>
<dbReference type="RefSeq" id="WP_191326114.1">
    <property type="nucleotide sequence ID" value="NZ_BMZP01000030.1"/>
</dbReference>
<evidence type="ECO:0000256" key="1">
    <source>
        <dbReference type="SAM" id="MobiDB-lite"/>
    </source>
</evidence>
<dbReference type="EMBL" id="JBHRYE010000035">
    <property type="protein sequence ID" value="MFC3673101.1"/>
    <property type="molecule type" value="Genomic_DNA"/>
</dbReference>
<reference evidence="4" key="1">
    <citation type="journal article" date="2019" name="Int. J. Syst. Evol. Microbiol.">
        <title>The Global Catalogue of Microorganisms (GCM) 10K type strain sequencing project: providing services to taxonomists for standard genome sequencing and annotation.</title>
        <authorList>
            <consortium name="The Broad Institute Genomics Platform"/>
            <consortium name="The Broad Institute Genome Sequencing Center for Infectious Disease"/>
            <person name="Wu L."/>
            <person name="Ma J."/>
        </authorList>
    </citation>
    <scope>NUCLEOTIDE SEQUENCE [LARGE SCALE GENOMIC DNA]</scope>
    <source>
        <strain evidence="4">KCTC 42224</strain>
    </source>
</reference>
<feature type="region of interest" description="Disordered" evidence="1">
    <location>
        <begin position="139"/>
        <end position="160"/>
    </location>
</feature>
<dbReference type="InterPro" id="IPR049221">
    <property type="entry name" value="DUF6869"/>
</dbReference>
<keyword evidence="4" id="KW-1185">Reference proteome</keyword>
<sequence length="160" mass="18213">MDDTPHSSELERALARPDAEQMCRNLDVYAKHRGEGERRPEAYWHAFEAIHLAYHDDCETAFAYVMLGAARSDDASFLASLACGPLEDVLRDPSDALLDRIVREARKSARFRWLLSHPFKTAIARRAWDAISEFRVYGPHQEPPSDGMPPRDQAHSQPLK</sequence>
<gene>
    <name evidence="3" type="ORF">ACFOOT_16905</name>
</gene>
<feature type="domain" description="DUF6869" evidence="2">
    <location>
        <begin position="37"/>
        <end position="135"/>
    </location>
</feature>
<organism evidence="3 4">
    <name type="scientific">Novosphingobium pokkalii</name>
    <dbReference type="NCBI Taxonomy" id="1770194"/>
    <lineage>
        <taxon>Bacteria</taxon>
        <taxon>Pseudomonadati</taxon>
        <taxon>Pseudomonadota</taxon>
        <taxon>Alphaproteobacteria</taxon>
        <taxon>Sphingomonadales</taxon>
        <taxon>Sphingomonadaceae</taxon>
        <taxon>Novosphingobium</taxon>
    </lineage>
</organism>
<evidence type="ECO:0000313" key="3">
    <source>
        <dbReference type="EMBL" id="MFC3673101.1"/>
    </source>
</evidence>
<protein>
    <submittedName>
        <fullName evidence="3">DUF6869 domain-containing protein</fullName>
    </submittedName>
</protein>
<dbReference type="Proteomes" id="UP001595683">
    <property type="component" value="Unassembled WGS sequence"/>
</dbReference>
<evidence type="ECO:0000313" key="4">
    <source>
        <dbReference type="Proteomes" id="UP001595683"/>
    </source>
</evidence>
<evidence type="ECO:0000259" key="2">
    <source>
        <dbReference type="Pfam" id="PF21746"/>
    </source>
</evidence>
<dbReference type="Pfam" id="PF21746">
    <property type="entry name" value="DUF6869"/>
    <property type="match status" value="1"/>
</dbReference>